<dbReference type="Proteomes" id="UP000241074">
    <property type="component" value="Chromosome"/>
</dbReference>
<keyword evidence="4" id="KW-0249">Electron transport</keyword>
<dbReference type="InterPro" id="IPR009056">
    <property type="entry name" value="Cyt_c-like_dom"/>
</dbReference>
<dbReference type="KEGG" id="xba:C7S18_02800"/>
<reference evidence="9 10" key="1">
    <citation type="submission" date="2018-03" db="EMBL/GenBank/DDBJ databases">
        <title>Ahniella affigens gen. nov., sp. nov., a gammaproteobacterium isolated from sandy soil near a stream.</title>
        <authorList>
            <person name="Ko Y."/>
            <person name="Kim J.-H."/>
        </authorList>
    </citation>
    <scope>NUCLEOTIDE SEQUENCE [LARGE SCALE GENOMIC DNA]</scope>
    <source>
        <strain evidence="9 10">D13</strain>
    </source>
</reference>
<evidence type="ECO:0000313" key="10">
    <source>
        <dbReference type="Proteomes" id="UP000241074"/>
    </source>
</evidence>
<evidence type="ECO:0000313" key="9">
    <source>
        <dbReference type="EMBL" id="AVP99977.1"/>
    </source>
</evidence>
<dbReference type="OrthoDB" id="9796421at2"/>
<protein>
    <submittedName>
        <fullName evidence="9">Cytochrome C</fullName>
    </submittedName>
</protein>
<evidence type="ECO:0000256" key="6">
    <source>
        <dbReference type="PROSITE-ProRule" id="PRU00433"/>
    </source>
</evidence>
<keyword evidence="2 6" id="KW-0349">Heme</keyword>
<feature type="signal peptide" evidence="7">
    <location>
        <begin position="1"/>
        <end position="17"/>
    </location>
</feature>
<dbReference type="InterPro" id="IPR050597">
    <property type="entry name" value="Cytochrome_c_Oxidase_Subunit"/>
</dbReference>
<dbReference type="EMBL" id="CP027860">
    <property type="protein sequence ID" value="AVP99977.1"/>
    <property type="molecule type" value="Genomic_DNA"/>
</dbReference>
<dbReference type="GO" id="GO:0009055">
    <property type="term" value="F:electron transfer activity"/>
    <property type="evidence" value="ECO:0007669"/>
    <property type="project" value="InterPro"/>
</dbReference>
<keyword evidence="5 6" id="KW-0408">Iron</keyword>
<dbReference type="GO" id="GO:0020037">
    <property type="term" value="F:heme binding"/>
    <property type="evidence" value="ECO:0007669"/>
    <property type="project" value="InterPro"/>
</dbReference>
<dbReference type="SUPFAM" id="SSF46626">
    <property type="entry name" value="Cytochrome c"/>
    <property type="match status" value="1"/>
</dbReference>
<dbReference type="PROSITE" id="PS51007">
    <property type="entry name" value="CYTC"/>
    <property type="match status" value="1"/>
</dbReference>
<organism evidence="9 10">
    <name type="scientific">Ahniella affigens</name>
    <dbReference type="NCBI Taxonomy" id="2021234"/>
    <lineage>
        <taxon>Bacteria</taxon>
        <taxon>Pseudomonadati</taxon>
        <taxon>Pseudomonadota</taxon>
        <taxon>Gammaproteobacteria</taxon>
        <taxon>Lysobacterales</taxon>
        <taxon>Rhodanobacteraceae</taxon>
        <taxon>Ahniella</taxon>
    </lineage>
</organism>
<evidence type="ECO:0000256" key="4">
    <source>
        <dbReference type="ARBA" id="ARBA00022982"/>
    </source>
</evidence>
<keyword evidence="1" id="KW-0813">Transport</keyword>
<dbReference type="AlphaFoldDB" id="A0A2P1PYQ2"/>
<sequence length="100" mass="10664">MLMLGLVAAFAAFSANAKGDADAGKKKFYTCTGCHGIAGYRNAYPDYPVPKLAGQNEGYIVNAMNAYKAGERKHPTMRAQAESLSEQDIADIAAFLSQAK</sequence>
<keyword evidence="7" id="KW-0732">Signal</keyword>
<evidence type="ECO:0000256" key="1">
    <source>
        <dbReference type="ARBA" id="ARBA00022448"/>
    </source>
</evidence>
<evidence type="ECO:0000256" key="5">
    <source>
        <dbReference type="ARBA" id="ARBA00023004"/>
    </source>
</evidence>
<evidence type="ECO:0000256" key="3">
    <source>
        <dbReference type="ARBA" id="ARBA00022723"/>
    </source>
</evidence>
<evidence type="ECO:0000259" key="8">
    <source>
        <dbReference type="PROSITE" id="PS51007"/>
    </source>
</evidence>
<gene>
    <name evidence="9" type="ORF">C7S18_02800</name>
</gene>
<dbReference type="PANTHER" id="PTHR33751">
    <property type="entry name" value="CBB3-TYPE CYTOCHROME C OXIDASE SUBUNIT FIXP"/>
    <property type="match status" value="1"/>
</dbReference>
<dbReference type="Gene3D" id="1.10.760.10">
    <property type="entry name" value="Cytochrome c-like domain"/>
    <property type="match status" value="1"/>
</dbReference>
<dbReference type="InterPro" id="IPR036909">
    <property type="entry name" value="Cyt_c-like_dom_sf"/>
</dbReference>
<dbReference type="GO" id="GO:0046872">
    <property type="term" value="F:metal ion binding"/>
    <property type="evidence" value="ECO:0007669"/>
    <property type="project" value="UniProtKB-KW"/>
</dbReference>
<evidence type="ECO:0000256" key="7">
    <source>
        <dbReference type="SAM" id="SignalP"/>
    </source>
</evidence>
<dbReference type="PANTHER" id="PTHR33751:SF9">
    <property type="entry name" value="CYTOCHROME C4"/>
    <property type="match status" value="1"/>
</dbReference>
<dbReference type="Pfam" id="PF00034">
    <property type="entry name" value="Cytochrom_C"/>
    <property type="match status" value="1"/>
</dbReference>
<keyword evidence="10" id="KW-1185">Reference proteome</keyword>
<evidence type="ECO:0000256" key="2">
    <source>
        <dbReference type="ARBA" id="ARBA00022617"/>
    </source>
</evidence>
<keyword evidence="3 6" id="KW-0479">Metal-binding</keyword>
<accession>A0A2P1PYQ2</accession>
<reference evidence="9 10" key="2">
    <citation type="submission" date="2018-03" db="EMBL/GenBank/DDBJ databases">
        <authorList>
            <person name="Keele B.F."/>
        </authorList>
    </citation>
    <scope>NUCLEOTIDE SEQUENCE [LARGE SCALE GENOMIC DNA]</scope>
    <source>
        <strain evidence="9 10">D13</strain>
    </source>
</reference>
<feature type="chain" id="PRO_5015188469" evidence="7">
    <location>
        <begin position="18"/>
        <end position="100"/>
    </location>
</feature>
<feature type="domain" description="Cytochrome c" evidence="8">
    <location>
        <begin position="19"/>
        <end position="100"/>
    </location>
</feature>
<name>A0A2P1PYQ2_9GAMM</name>
<proteinExistence type="predicted"/>